<dbReference type="Proteomes" id="UP000194469">
    <property type="component" value="Unassembled WGS sequence"/>
</dbReference>
<dbReference type="GeneID" id="303000654"/>
<accession>A0A1Y6EFY0</accession>
<dbReference type="AlphaFoldDB" id="A0A1Y6EFY0"/>
<gene>
    <name evidence="1" type="ORF">SAMN06295984_0574</name>
</gene>
<name>A0A1Y6EFY0_9SPHN</name>
<dbReference type="EMBL" id="FXWL01000001">
    <property type="protein sequence ID" value="SMQ61495.1"/>
    <property type="molecule type" value="Genomic_DNA"/>
</dbReference>
<reference evidence="2" key="1">
    <citation type="submission" date="2017-04" db="EMBL/GenBank/DDBJ databases">
        <authorList>
            <person name="Varghese N."/>
            <person name="Submissions S."/>
        </authorList>
    </citation>
    <scope>NUCLEOTIDE SEQUENCE [LARGE SCALE GENOMIC DNA]</scope>
    <source>
        <strain evidence="2">UI2</strain>
    </source>
</reference>
<dbReference type="RefSeq" id="WP_003047576.1">
    <property type="nucleotide sequence ID" value="NZ_FXWL01000001.1"/>
</dbReference>
<proteinExistence type="predicted"/>
<sequence>MSATTEFYIAQADKCRTDADASSLTQVRDRNLRAAAAWQAMADKLLHSERLRAEKEARVVEAAETGTTAAPAP</sequence>
<evidence type="ECO:0000313" key="2">
    <source>
        <dbReference type="Proteomes" id="UP000194469"/>
    </source>
</evidence>
<protein>
    <submittedName>
        <fullName evidence="1">Uncharacterized protein</fullName>
    </submittedName>
</protein>
<evidence type="ECO:0000313" key="1">
    <source>
        <dbReference type="EMBL" id="SMQ61495.1"/>
    </source>
</evidence>
<organism evidence="1 2">
    <name type="scientific">Sphingopyxis terrae subsp. ummariensis</name>
    <dbReference type="NCBI Taxonomy" id="429001"/>
    <lineage>
        <taxon>Bacteria</taxon>
        <taxon>Pseudomonadati</taxon>
        <taxon>Pseudomonadota</taxon>
        <taxon>Alphaproteobacteria</taxon>
        <taxon>Sphingomonadales</taxon>
        <taxon>Sphingomonadaceae</taxon>
        <taxon>Sphingopyxis</taxon>
    </lineage>
</organism>
<keyword evidence="2" id="KW-1185">Reference proteome</keyword>